<accession>A0A2L2THW9</accession>
<keyword evidence="3" id="KW-1185">Reference proteome</keyword>
<evidence type="ECO:0000313" key="2">
    <source>
        <dbReference type="EMBL" id="CEI39937.1"/>
    </source>
</evidence>
<proteinExistence type="predicted"/>
<feature type="signal peptide" evidence="1">
    <location>
        <begin position="1"/>
        <end position="20"/>
    </location>
</feature>
<dbReference type="GeneID" id="37264259"/>
<name>A0A2L2THW9_9HYPO</name>
<sequence>MAMWNSLTVVLAFGIATIHASPCKSASSVTFIDAVPSIVLAVSATDTSKFPLSSIISPATRTTSVLKRSTTATTEISSITTTRTKKSDATPVRKVTTTFTRTSKPKSTAINLLSNPGFDDSSDIFFSQPWVLRSSQGRSVAEFKDNYPVKSKPTALYMSILEDGAPSIEQWVAGLEKSKQYTLSTWVAYQSGAAGCHIDLKLDKTLIKRHVISKGSPGRYKKVEGIAASNFQMDLVSMWLYCPSGVTVAILVDDFSLEEV</sequence>
<dbReference type="Gene3D" id="2.60.120.260">
    <property type="entry name" value="Galactose-binding domain-like"/>
    <property type="match status" value="1"/>
</dbReference>
<evidence type="ECO:0008006" key="4">
    <source>
        <dbReference type="Google" id="ProtNLM"/>
    </source>
</evidence>
<evidence type="ECO:0000256" key="1">
    <source>
        <dbReference type="SAM" id="SignalP"/>
    </source>
</evidence>
<dbReference type="EMBL" id="LN649232">
    <property type="protein sequence ID" value="CEI39937.1"/>
    <property type="molecule type" value="Genomic_DNA"/>
</dbReference>
<reference evidence="3" key="1">
    <citation type="submission" date="2014-10" db="EMBL/GenBank/DDBJ databases">
        <authorList>
            <person name="King R."/>
        </authorList>
    </citation>
    <scope>NUCLEOTIDE SEQUENCE [LARGE SCALE GENOMIC DNA]</scope>
    <source>
        <strain evidence="3">A3/5</strain>
    </source>
</reference>
<evidence type="ECO:0000313" key="3">
    <source>
        <dbReference type="Proteomes" id="UP000245910"/>
    </source>
</evidence>
<dbReference type="AlphaFoldDB" id="A0A2L2THW9"/>
<organism evidence="2 3">
    <name type="scientific">Fusarium venenatum</name>
    <dbReference type="NCBI Taxonomy" id="56646"/>
    <lineage>
        <taxon>Eukaryota</taxon>
        <taxon>Fungi</taxon>
        <taxon>Dikarya</taxon>
        <taxon>Ascomycota</taxon>
        <taxon>Pezizomycotina</taxon>
        <taxon>Sordariomycetes</taxon>
        <taxon>Hypocreomycetidae</taxon>
        <taxon>Hypocreales</taxon>
        <taxon>Nectriaceae</taxon>
        <taxon>Fusarium</taxon>
    </lineage>
</organism>
<feature type="chain" id="PRO_5014798480" description="CBM-cenC domain-containing protein" evidence="1">
    <location>
        <begin position="21"/>
        <end position="260"/>
    </location>
</feature>
<dbReference type="KEGG" id="fvn:FVRRES_12628"/>
<dbReference type="Proteomes" id="UP000245910">
    <property type="component" value="Chromosome IIII"/>
</dbReference>
<dbReference type="RefSeq" id="XP_025582327.1">
    <property type="nucleotide sequence ID" value="XM_025727907.2"/>
</dbReference>
<keyword evidence="1" id="KW-0732">Signal</keyword>
<protein>
    <recommendedName>
        <fullName evidence="4">CBM-cenC domain-containing protein</fullName>
    </recommendedName>
</protein>